<dbReference type="SUPFAM" id="SSF55129">
    <property type="entry name" value="Ribosomal protein L30p/L7e"/>
    <property type="match status" value="1"/>
</dbReference>
<sequence length="80" mass="9039">MQSRFHNNVELNYQKYLTGKIMAKVKVTQIKSTINRPKNQKATMVALGLGKINKSVEVENTPQISGMIRKVSHLVKVEEA</sequence>
<dbReference type="NCBIfam" id="TIGR01308">
    <property type="entry name" value="rpmD_bact"/>
    <property type="match status" value="1"/>
</dbReference>
<dbReference type="HAMAP" id="MF_01371_B">
    <property type="entry name" value="Ribosomal_uL30_B"/>
    <property type="match status" value="1"/>
</dbReference>
<evidence type="ECO:0000256" key="1">
    <source>
        <dbReference type="ARBA" id="ARBA00007594"/>
    </source>
</evidence>
<comment type="similarity">
    <text evidence="1 5">Belongs to the universal ribosomal protein uL30 family.</text>
</comment>
<gene>
    <name evidence="5 7" type="primary">rpmD</name>
    <name evidence="7" type="ORF">IFO69_16090</name>
</gene>
<dbReference type="Gene3D" id="3.30.1390.20">
    <property type="entry name" value="Ribosomal protein L30, ferredoxin-like fold domain"/>
    <property type="match status" value="1"/>
</dbReference>
<evidence type="ECO:0000259" key="6">
    <source>
        <dbReference type="Pfam" id="PF00327"/>
    </source>
</evidence>
<keyword evidence="4 5" id="KW-0687">Ribonucleoprotein</keyword>
<dbReference type="InterPro" id="IPR036919">
    <property type="entry name" value="Ribo_uL30_ferredoxin-like_sf"/>
</dbReference>
<protein>
    <recommendedName>
        <fullName evidence="5">Large ribosomal subunit protein uL30</fullName>
    </recommendedName>
</protein>
<dbReference type="GO" id="GO:0005840">
    <property type="term" value="C:ribosome"/>
    <property type="evidence" value="ECO:0007669"/>
    <property type="project" value="UniProtKB-KW"/>
</dbReference>
<dbReference type="CDD" id="cd01658">
    <property type="entry name" value="Ribosomal_L30"/>
    <property type="match status" value="1"/>
</dbReference>
<dbReference type="Proteomes" id="UP000647133">
    <property type="component" value="Unassembled WGS sequence"/>
</dbReference>
<dbReference type="PANTHER" id="PTHR15892:SF2">
    <property type="entry name" value="LARGE RIBOSOMAL SUBUNIT PROTEIN UL30M"/>
    <property type="match status" value="1"/>
</dbReference>
<dbReference type="PANTHER" id="PTHR15892">
    <property type="entry name" value="MITOCHONDRIAL RIBOSOMAL PROTEIN L30"/>
    <property type="match status" value="1"/>
</dbReference>
<evidence type="ECO:0000256" key="2">
    <source>
        <dbReference type="ARBA" id="ARBA00011838"/>
    </source>
</evidence>
<proteinExistence type="inferred from homology"/>
<feature type="domain" description="Large ribosomal subunit protein uL30-like ferredoxin-like fold" evidence="6">
    <location>
        <begin position="25"/>
        <end position="75"/>
    </location>
</feature>
<name>A0ABR9ANA1_9BACT</name>
<reference evidence="7 8" key="1">
    <citation type="submission" date="2020-09" db="EMBL/GenBank/DDBJ databases">
        <title>Echinicola sp. CAU 1574 isolated from sand of Sido Beach.</title>
        <authorList>
            <person name="Kim W."/>
        </authorList>
    </citation>
    <scope>NUCLEOTIDE SEQUENCE [LARGE SCALE GENOMIC DNA]</scope>
    <source>
        <strain evidence="7 8">CAU 1574</strain>
    </source>
</reference>
<dbReference type="EMBL" id="JACYTQ010000006">
    <property type="protein sequence ID" value="MBD8490273.1"/>
    <property type="molecule type" value="Genomic_DNA"/>
</dbReference>
<evidence type="ECO:0000256" key="5">
    <source>
        <dbReference type="HAMAP-Rule" id="MF_01371"/>
    </source>
</evidence>
<evidence type="ECO:0000313" key="8">
    <source>
        <dbReference type="Proteomes" id="UP000647133"/>
    </source>
</evidence>
<evidence type="ECO:0000256" key="4">
    <source>
        <dbReference type="ARBA" id="ARBA00023274"/>
    </source>
</evidence>
<evidence type="ECO:0000256" key="3">
    <source>
        <dbReference type="ARBA" id="ARBA00022980"/>
    </source>
</evidence>
<comment type="caution">
    <text evidence="7">The sequence shown here is derived from an EMBL/GenBank/DDBJ whole genome shotgun (WGS) entry which is preliminary data.</text>
</comment>
<evidence type="ECO:0000313" key="7">
    <source>
        <dbReference type="EMBL" id="MBD8490273.1"/>
    </source>
</evidence>
<comment type="subunit">
    <text evidence="2 5">Part of the 50S ribosomal subunit.</text>
</comment>
<dbReference type="InterPro" id="IPR005996">
    <property type="entry name" value="Ribosomal_uL30_bac-type"/>
</dbReference>
<keyword evidence="8" id="KW-1185">Reference proteome</keyword>
<dbReference type="InterPro" id="IPR016082">
    <property type="entry name" value="Ribosomal_uL30_ferredoxin-like"/>
</dbReference>
<keyword evidence="3 5" id="KW-0689">Ribosomal protein</keyword>
<accession>A0ABR9ANA1</accession>
<dbReference type="Pfam" id="PF00327">
    <property type="entry name" value="Ribosomal_L30"/>
    <property type="match status" value="1"/>
</dbReference>
<organism evidence="7 8">
    <name type="scientific">Echinicola arenosa</name>
    <dbReference type="NCBI Taxonomy" id="2774144"/>
    <lineage>
        <taxon>Bacteria</taxon>
        <taxon>Pseudomonadati</taxon>
        <taxon>Bacteroidota</taxon>
        <taxon>Cytophagia</taxon>
        <taxon>Cytophagales</taxon>
        <taxon>Cyclobacteriaceae</taxon>
        <taxon>Echinicola</taxon>
    </lineage>
</organism>